<accession>A0A812DB64</accession>
<dbReference type="Proteomes" id="UP000597762">
    <property type="component" value="Unassembled WGS sequence"/>
</dbReference>
<organism evidence="2 3">
    <name type="scientific">Acanthosepion pharaonis</name>
    <name type="common">Pharaoh cuttlefish</name>
    <name type="synonym">Sepia pharaonis</name>
    <dbReference type="NCBI Taxonomy" id="158019"/>
    <lineage>
        <taxon>Eukaryota</taxon>
        <taxon>Metazoa</taxon>
        <taxon>Spiralia</taxon>
        <taxon>Lophotrochozoa</taxon>
        <taxon>Mollusca</taxon>
        <taxon>Cephalopoda</taxon>
        <taxon>Coleoidea</taxon>
        <taxon>Decapodiformes</taxon>
        <taxon>Sepiida</taxon>
        <taxon>Sepiina</taxon>
        <taxon>Sepiidae</taxon>
        <taxon>Acanthosepion</taxon>
    </lineage>
</organism>
<feature type="compositionally biased region" description="Acidic residues" evidence="1">
    <location>
        <begin position="39"/>
        <end position="50"/>
    </location>
</feature>
<feature type="compositionally biased region" description="Polar residues" evidence="1">
    <location>
        <begin position="136"/>
        <end position="149"/>
    </location>
</feature>
<evidence type="ECO:0000313" key="3">
    <source>
        <dbReference type="Proteomes" id="UP000597762"/>
    </source>
</evidence>
<dbReference type="InterPro" id="IPR028260">
    <property type="entry name" value="FAM177"/>
</dbReference>
<comment type="caution">
    <text evidence="2">The sequence shown here is derived from an EMBL/GenBank/DDBJ whole genome shotgun (WGS) entry which is preliminary data.</text>
</comment>
<protein>
    <submittedName>
        <fullName evidence="2">Uncharacterized protein</fullName>
    </submittedName>
</protein>
<evidence type="ECO:0000256" key="1">
    <source>
        <dbReference type="SAM" id="MobiDB-lite"/>
    </source>
</evidence>
<dbReference type="PANTHER" id="PTHR31206:SF1">
    <property type="entry name" value="LP10445P"/>
    <property type="match status" value="1"/>
</dbReference>
<reference evidence="2" key="1">
    <citation type="submission" date="2021-01" db="EMBL/GenBank/DDBJ databases">
        <authorList>
            <person name="Li R."/>
            <person name="Bekaert M."/>
        </authorList>
    </citation>
    <scope>NUCLEOTIDE SEQUENCE</scope>
    <source>
        <strain evidence="2">Farmed</strain>
    </source>
</reference>
<keyword evidence="3" id="KW-1185">Reference proteome</keyword>
<feature type="region of interest" description="Disordered" evidence="1">
    <location>
        <begin position="136"/>
        <end position="173"/>
    </location>
</feature>
<proteinExistence type="predicted"/>
<dbReference type="OrthoDB" id="45963at2759"/>
<gene>
    <name evidence="2" type="ORF">SPHA_50857</name>
</gene>
<feature type="region of interest" description="Disordered" evidence="1">
    <location>
        <begin position="39"/>
        <end position="61"/>
    </location>
</feature>
<dbReference type="EMBL" id="CAHIKZ030003031">
    <property type="protein sequence ID" value="CAE1295336.1"/>
    <property type="molecule type" value="Genomic_DNA"/>
</dbReference>
<sequence length="173" mass="19786">MAQVQSPDRDFTNIPLDGDAAMNAKKKAPRRILHFSDGTLEEYSSDEENDQGQNQNNSTTDPYEIRVHSLQWLPWIWYYLALTFTKTFSAADTCGEKLAWFFGITSPKYQSAIDEYYRAKSLEEKEKSEDTILQSVQTEESLTVTTAPQPSGPPPYVVTEPVPNKDYQQLDKY</sequence>
<dbReference type="PANTHER" id="PTHR31206">
    <property type="entry name" value="LP10445P"/>
    <property type="match status" value="1"/>
</dbReference>
<dbReference type="Pfam" id="PF14774">
    <property type="entry name" value="FAM177"/>
    <property type="match status" value="1"/>
</dbReference>
<name>A0A812DB64_ACAPH</name>
<evidence type="ECO:0000313" key="2">
    <source>
        <dbReference type="EMBL" id="CAE1295336.1"/>
    </source>
</evidence>
<dbReference type="AlphaFoldDB" id="A0A812DB64"/>